<evidence type="ECO:0000313" key="1">
    <source>
        <dbReference type="EMBL" id="KAI0088093.1"/>
    </source>
</evidence>
<proteinExistence type="predicted"/>
<evidence type="ECO:0000313" key="2">
    <source>
        <dbReference type="Proteomes" id="UP001055072"/>
    </source>
</evidence>
<sequence length="215" mass="24687">MALERTSLVPPLFGDGHGRYRIHIVGNSGVGKSTLGAELASTLGLPFMPLDKIYWKPDWETSSHEQLREIVREFLVQHKNGWIIDGNYRSALGHMVDTEATDTIWLDPPLALYFPRICVRTFRRLFRLDPPCSPGCEESIREIFFSRESILWWCLTNHMVVRKRERENFRTNGIHVGGTYRRIGGWGRELSVWKASVRDLAAAQHVPDRGRFVAA</sequence>
<dbReference type="Proteomes" id="UP001055072">
    <property type="component" value="Unassembled WGS sequence"/>
</dbReference>
<organism evidence="1 2">
    <name type="scientific">Irpex rosettiformis</name>
    <dbReference type="NCBI Taxonomy" id="378272"/>
    <lineage>
        <taxon>Eukaryota</taxon>
        <taxon>Fungi</taxon>
        <taxon>Dikarya</taxon>
        <taxon>Basidiomycota</taxon>
        <taxon>Agaricomycotina</taxon>
        <taxon>Agaricomycetes</taxon>
        <taxon>Polyporales</taxon>
        <taxon>Irpicaceae</taxon>
        <taxon>Irpex</taxon>
    </lineage>
</organism>
<comment type="caution">
    <text evidence="1">The sequence shown here is derived from an EMBL/GenBank/DDBJ whole genome shotgun (WGS) entry which is preliminary data.</text>
</comment>
<reference evidence="1" key="1">
    <citation type="journal article" date="2021" name="Environ. Microbiol.">
        <title>Gene family expansions and transcriptome signatures uncover fungal adaptations to wood decay.</title>
        <authorList>
            <person name="Hage H."/>
            <person name="Miyauchi S."/>
            <person name="Viragh M."/>
            <person name="Drula E."/>
            <person name="Min B."/>
            <person name="Chaduli D."/>
            <person name="Navarro D."/>
            <person name="Favel A."/>
            <person name="Norest M."/>
            <person name="Lesage-Meessen L."/>
            <person name="Balint B."/>
            <person name="Merenyi Z."/>
            <person name="de Eugenio L."/>
            <person name="Morin E."/>
            <person name="Martinez A.T."/>
            <person name="Baldrian P."/>
            <person name="Stursova M."/>
            <person name="Martinez M.J."/>
            <person name="Novotny C."/>
            <person name="Magnuson J.K."/>
            <person name="Spatafora J.W."/>
            <person name="Maurice S."/>
            <person name="Pangilinan J."/>
            <person name="Andreopoulos W."/>
            <person name="LaButti K."/>
            <person name="Hundley H."/>
            <person name="Na H."/>
            <person name="Kuo A."/>
            <person name="Barry K."/>
            <person name="Lipzen A."/>
            <person name="Henrissat B."/>
            <person name="Riley R."/>
            <person name="Ahrendt S."/>
            <person name="Nagy L.G."/>
            <person name="Grigoriev I.V."/>
            <person name="Martin F."/>
            <person name="Rosso M.N."/>
        </authorList>
    </citation>
    <scope>NUCLEOTIDE SEQUENCE</scope>
    <source>
        <strain evidence="1">CBS 384.51</strain>
    </source>
</reference>
<dbReference type="EMBL" id="MU274915">
    <property type="protein sequence ID" value="KAI0088093.1"/>
    <property type="molecule type" value="Genomic_DNA"/>
</dbReference>
<name>A0ACB8U157_9APHY</name>
<accession>A0ACB8U157</accession>
<gene>
    <name evidence="1" type="ORF">BDY19DRAFT_891703</name>
</gene>
<keyword evidence="2" id="KW-1185">Reference proteome</keyword>
<protein>
    <submittedName>
        <fullName evidence="1">Uncharacterized protein</fullName>
    </submittedName>
</protein>